<sequence>MTYFSKPTDLGTMHRAITNAMLCHSVDVIVKKYVAGKRIFSHKTPILKSFQMLGPADTKEVFEDIGYDLAVGDQSDYRFYYQASVVKRMKENSWLRDFTKFGPSITTVDLESGFSNIRFIIAEFYQNMDNWQARAMYWKLHYHGSDEIPCLDNFV</sequence>
<dbReference type="EMBL" id="JACHIK010000005">
    <property type="protein sequence ID" value="MBB5042624.1"/>
    <property type="molecule type" value="Genomic_DNA"/>
</dbReference>
<comment type="caution">
    <text evidence="1">The sequence shown here is derived from an EMBL/GenBank/DDBJ whole genome shotgun (WGS) entry which is preliminary data.</text>
</comment>
<keyword evidence="2" id="KW-1185">Reference proteome</keyword>
<gene>
    <name evidence="1" type="ORF">HNQ66_002020</name>
</gene>
<reference evidence="1 2" key="1">
    <citation type="submission" date="2020-08" db="EMBL/GenBank/DDBJ databases">
        <title>Genomic Encyclopedia of Type Strains, Phase IV (KMG-IV): sequencing the most valuable type-strain genomes for metagenomic binning, comparative biology and taxonomic classification.</title>
        <authorList>
            <person name="Goeker M."/>
        </authorList>
    </citation>
    <scope>NUCLEOTIDE SEQUENCE [LARGE SCALE GENOMIC DNA]</scope>
    <source>
        <strain evidence="1 2">DSM 21319</strain>
    </source>
</reference>
<dbReference type="Proteomes" id="UP000535406">
    <property type="component" value="Unassembled WGS sequence"/>
</dbReference>
<evidence type="ECO:0000313" key="2">
    <source>
        <dbReference type="Proteomes" id="UP000535406"/>
    </source>
</evidence>
<protein>
    <submittedName>
        <fullName evidence="1">Uncharacterized protein</fullName>
    </submittedName>
</protein>
<proteinExistence type="predicted"/>
<organism evidence="1 2">
    <name type="scientific">Shinella fusca</name>
    <dbReference type="NCBI Taxonomy" id="544480"/>
    <lineage>
        <taxon>Bacteria</taxon>
        <taxon>Pseudomonadati</taxon>
        <taxon>Pseudomonadota</taxon>
        <taxon>Alphaproteobacteria</taxon>
        <taxon>Hyphomicrobiales</taxon>
        <taxon>Rhizobiaceae</taxon>
        <taxon>Shinella</taxon>
    </lineage>
</organism>
<accession>A0A7W7YUH4</accession>
<name>A0A7W7YUH4_9HYPH</name>
<dbReference type="AlphaFoldDB" id="A0A7W7YUH4"/>
<dbReference type="RefSeq" id="WP_184143683.1">
    <property type="nucleotide sequence ID" value="NZ_JACHIK010000005.1"/>
</dbReference>
<evidence type="ECO:0000313" key="1">
    <source>
        <dbReference type="EMBL" id="MBB5042624.1"/>
    </source>
</evidence>